<evidence type="ECO:0000256" key="1">
    <source>
        <dbReference type="SAM" id="MobiDB-lite"/>
    </source>
</evidence>
<name>A0A2H3JF41_WOLCO</name>
<sequence>MQVDTVDLEVGSDNGVLVMGKRSDVSAQNSSILQSYDIQMQSIEAGKFVAERSPGVRAQPHDGDNALFLEQGPDLGATKSDSRSLNDAQTQTGEAQTHSIASQDSQPSSNSSALVVKQEPKVVALSGDALAARQAVGVPANSSSITFEHWIATIKHAVADIIMVPGQIAARDVIKSNNDWIRVTNLAFNRLSANQPTANSAPLNGAPDRYTMETIMQRVYIPQTKKPFSPLASVEFQVASDTSVRFGINTDDALQGQLKGLLHATEDVFAELCCKGKIAIRILV</sequence>
<feature type="region of interest" description="Disordered" evidence="1">
    <location>
        <begin position="55"/>
        <end position="114"/>
    </location>
</feature>
<accession>A0A2H3JF41</accession>
<keyword evidence="3" id="KW-1185">Reference proteome</keyword>
<dbReference type="AlphaFoldDB" id="A0A2H3JF41"/>
<feature type="compositionally biased region" description="Polar residues" evidence="1">
    <location>
        <begin position="83"/>
        <end position="98"/>
    </location>
</feature>
<dbReference type="EMBL" id="KB467876">
    <property type="protein sequence ID" value="PCH36308.1"/>
    <property type="molecule type" value="Genomic_DNA"/>
</dbReference>
<evidence type="ECO:0000313" key="2">
    <source>
        <dbReference type="EMBL" id="PCH36308.1"/>
    </source>
</evidence>
<organism evidence="2 3">
    <name type="scientific">Wolfiporia cocos (strain MD-104)</name>
    <name type="common">Brown rot fungus</name>
    <dbReference type="NCBI Taxonomy" id="742152"/>
    <lineage>
        <taxon>Eukaryota</taxon>
        <taxon>Fungi</taxon>
        <taxon>Dikarya</taxon>
        <taxon>Basidiomycota</taxon>
        <taxon>Agaricomycotina</taxon>
        <taxon>Agaricomycetes</taxon>
        <taxon>Polyporales</taxon>
        <taxon>Phaeolaceae</taxon>
        <taxon>Wolfiporia</taxon>
    </lineage>
</organism>
<feature type="compositionally biased region" description="Low complexity" evidence="1">
    <location>
        <begin position="99"/>
        <end position="113"/>
    </location>
</feature>
<protein>
    <submittedName>
        <fullName evidence="2">Uncharacterized protein</fullName>
    </submittedName>
</protein>
<reference evidence="2 3" key="1">
    <citation type="journal article" date="2012" name="Science">
        <title>The Paleozoic origin of enzymatic lignin decomposition reconstructed from 31 fungal genomes.</title>
        <authorList>
            <person name="Floudas D."/>
            <person name="Binder M."/>
            <person name="Riley R."/>
            <person name="Barry K."/>
            <person name="Blanchette R.A."/>
            <person name="Henrissat B."/>
            <person name="Martinez A.T."/>
            <person name="Otillar R."/>
            <person name="Spatafora J.W."/>
            <person name="Yadav J.S."/>
            <person name="Aerts A."/>
            <person name="Benoit I."/>
            <person name="Boyd A."/>
            <person name="Carlson A."/>
            <person name="Copeland A."/>
            <person name="Coutinho P.M."/>
            <person name="de Vries R.P."/>
            <person name="Ferreira P."/>
            <person name="Findley K."/>
            <person name="Foster B."/>
            <person name="Gaskell J."/>
            <person name="Glotzer D."/>
            <person name="Gorecki P."/>
            <person name="Heitman J."/>
            <person name="Hesse C."/>
            <person name="Hori C."/>
            <person name="Igarashi K."/>
            <person name="Jurgens J.A."/>
            <person name="Kallen N."/>
            <person name="Kersten P."/>
            <person name="Kohler A."/>
            <person name="Kuees U."/>
            <person name="Kumar T.K.A."/>
            <person name="Kuo A."/>
            <person name="LaButti K."/>
            <person name="Larrondo L.F."/>
            <person name="Lindquist E."/>
            <person name="Ling A."/>
            <person name="Lombard V."/>
            <person name="Lucas S."/>
            <person name="Lundell T."/>
            <person name="Martin R."/>
            <person name="McLaughlin D.J."/>
            <person name="Morgenstern I."/>
            <person name="Morin E."/>
            <person name="Murat C."/>
            <person name="Nagy L.G."/>
            <person name="Nolan M."/>
            <person name="Ohm R.A."/>
            <person name="Patyshakuliyeva A."/>
            <person name="Rokas A."/>
            <person name="Ruiz-Duenas F.J."/>
            <person name="Sabat G."/>
            <person name="Salamov A."/>
            <person name="Samejima M."/>
            <person name="Schmutz J."/>
            <person name="Slot J.C."/>
            <person name="St John F."/>
            <person name="Stenlid J."/>
            <person name="Sun H."/>
            <person name="Sun S."/>
            <person name="Syed K."/>
            <person name="Tsang A."/>
            <person name="Wiebenga A."/>
            <person name="Young D."/>
            <person name="Pisabarro A."/>
            <person name="Eastwood D.C."/>
            <person name="Martin F."/>
            <person name="Cullen D."/>
            <person name="Grigoriev I.V."/>
            <person name="Hibbett D.S."/>
        </authorList>
    </citation>
    <scope>NUCLEOTIDE SEQUENCE [LARGE SCALE GENOMIC DNA]</scope>
    <source>
        <strain evidence="2 3">MD-104</strain>
    </source>
</reference>
<dbReference type="Proteomes" id="UP000218811">
    <property type="component" value="Unassembled WGS sequence"/>
</dbReference>
<proteinExistence type="predicted"/>
<evidence type="ECO:0000313" key="3">
    <source>
        <dbReference type="Proteomes" id="UP000218811"/>
    </source>
</evidence>
<gene>
    <name evidence="2" type="ORF">WOLCODRAFT_166833</name>
</gene>